<reference evidence="1" key="3">
    <citation type="journal article" date="2017" name="Nature">
        <title>Genome sequence of the progenitor of the wheat D genome Aegilops tauschii.</title>
        <authorList>
            <person name="Luo M.C."/>
            <person name="Gu Y.Q."/>
            <person name="Puiu D."/>
            <person name="Wang H."/>
            <person name="Twardziok S.O."/>
            <person name="Deal K.R."/>
            <person name="Huo N."/>
            <person name="Zhu T."/>
            <person name="Wang L."/>
            <person name="Wang Y."/>
            <person name="McGuire P.E."/>
            <person name="Liu S."/>
            <person name="Long H."/>
            <person name="Ramasamy R.K."/>
            <person name="Rodriguez J.C."/>
            <person name="Van S.L."/>
            <person name="Yuan L."/>
            <person name="Wang Z."/>
            <person name="Xia Z."/>
            <person name="Xiao L."/>
            <person name="Anderson O.D."/>
            <person name="Ouyang S."/>
            <person name="Liang Y."/>
            <person name="Zimin A.V."/>
            <person name="Pertea G."/>
            <person name="Qi P."/>
            <person name="Bennetzen J.L."/>
            <person name="Dai X."/>
            <person name="Dawson M.W."/>
            <person name="Muller H.G."/>
            <person name="Kugler K."/>
            <person name="Rivarola-Duarte L."/>
            <person name="Spannagl M."/>
            <person name="Mayer K.F.X."/>
            <person name="Lu F.H."/>
            <person name="Bevan M.W."/>
            <person name="Leroy P."/>
            <person name="Li P."/>
            <person name="You F.M."/>
            <person name="Sun Q."/>
            <person name="Liu Z."/>
            <person name="Lyons E."/>
            <person name="Wicker T."/>
            <person name="Salzberg S.L."/>
            <person name="Devos K.M."/>
            <person name="Dvorak J."/>
        </authorList>
    </citation>
    <scope>NUCLEOTIDE SEQUENCE [LARGE SCALE GENOMIC DNA]</scope>
    <source>
        <strain evidence="1">cv. AL8/78</strain>
    </source>
</reference>
<dbReference type="AlphaFoldDB" id="A0A453Q7F0"/>
<name>A0A453Q7F0_AEGTS</name>
<proteinExistence type="predicted"/>
<dbReference type="EnsemblPlants" id="AET6Gv21004000.11">
    <property type="protein sequence ID" value="AET6Gv21004000.11"/>
    <property type="gene ID" value="AET6Gv21004000"/>
</dbReference>
<reference evidence="1" key="5">
    <citation type="journal article" date="2021" name="G3 (Bethesda)">
        <title>Aegilops tauschii genome assembly Aet v5.0 features greater sequence contiguity and improved annotation.</title>
        <authorList>
            <person name="Wang L."/>
            <person name="Zhu T."/>
            <person name="Rodriguez J.C."/>
            <person name="Deal K.R."/>
            <person name="Dubcovsky J."/>
            <person name="McGuire P.E."/>
            <person name="Lux T."/>
            <person name="Spannagl M."/>
            <person name="Mayer K.F.X."/>
            <person name="Baldrich P."/>
            <person name="Meyers B.C."/>
            <person name="Huo N."/>
            <person name="Gu Y.Q."/>
            <person name="Zhou H."/>
            <person name="Devos K.M."/>
            <person name="Bennetzen J.L."/>
            <person name="Unver T."/>
            <person name="Budak H."/>
            <person name="Gulick P.J."/>
            <person name="Galiba G."/>
            <person name="Kalapos B."/>
            <person name="Nelson D.R."/>
            <person name="Li P."/>
            <person name="You F.M."/>
            <person name="Luo M.C."/>
            <person name="Dvorak J."/>
        </authorList>
    </citation>
    <scope>NUCLEOTIDE SEQUENCE [LARGE SCALE GENOMIC DNA]</scope>
    <source>
        <strain evidence="1">cv. AL8/78</strain>
    </source>
</reference>
<organism evidence="1 2">
    <name type="scientific">Aegilops tauschii subsp. strangulata</name>
    <name type="common">Goatgrass</name>
    <dbReference type="NCBI Taxonomy" id="200361"/>
    <lineage>
        <taxon>Eukaryota</taxon>
        <taxon>Viridiplantae</taxon>
        <taxon>Streptophyta</taxon>
        <taxon>Embryophyta</taxon>
        <taxon>Tracheophyta</taxon>
        <taxon>Spermatophyta</taxon>
        <taxon>Magnoliopsida</taxon>
        <taxon>Liliopsida</taxon>
        <taxon>Poales</taxon>
        <taxon>Poaceae</taxon>
        <taxon>BOP clade</taxon>
        <taxon>Pooideae</taxon>
        <taxon>Triticodae</taxon>
        <taxon>Triticeae</taxon>
        <taxon>Triticinae</taxon>
        <taxon>Aegilops</taxon>
    </lineage>
</organism>
<accession>A0A453Q7F0</accession>
<reference evidence="1" key="4">
    <citation type="submission" date="2019-03" db="UniProtKB">
        <authorList>
            <consortium name="EnsemblPlants"/>
        </authorList>
    </citation>
    <scope>IDENTIFICATION</scope>
</reference>
<evidence type="ECO:0000313" key="2">
    <source>
        <dbReference type="Proteomes" id="UP000015105"/>
    </source>
</evidence>
<reference evidence="2" key="2">
    <citation type="journal article" date="2017" name="Nat. Plants">
        <title>The Aegilops tauschii genome reveals multiple impacts of transposons.</title>
        <authorList>
            <person name="Zhao G."/>
            <person name="Zou C."/>
            <person name="Li K."/>
            <person name="Wang K."/>
            <person name="Li T."/>
            <person name="Gao L."/>
            <person name="Zhang X."/>
            <person name="Wang H."/>
            <person name="Yang Z."/>
            <person name="Liu X."/>
            <person name="Jiang W."/>
            <person name="Mao L."/>
            <person name="Kong X."/>
            <person name="Jiao Y."/>
            <person name="Jia J."/>
        </authorList>
    </citation>
    <scope>NUCLEOTIDE SEQUENCE [LARGE SCALE GENOMIC DNA]</scope>
    <source>
        <strain evidence="2">cv. AL8/78</strain>
    </source>
</reference>
<reference evidence="2" key="1">
    <citation type="journal article" date="2014" name="Science">
        <title>Ancient hybridizations among the ancestral genomes of bread wheat.</title>
        <authorList>
            <consortium name="International Wheat Genome Sequencing Consortium,"/>
            <person name="Marcussen T."/>
            <person name="Sandve S.R."/>
            <person name="Heier L."/>
            <person name="Spannagl M."/>
            <person name="Pfeifer M."/>
            <person name="Jakobsen K.S."/>
            <person name="Wulff B.B."/>
            <person name="Steuernagel B."/>
            <person name="Mayer K.F."/>
            <person name="Olsen O.A."/>
        </authorList>
    </citation>
    <scope>NUCLEOTIDE SEQUENCE [LARGE SCALE GENOMIC DNA]</scope>
    <source>
        <strain evidence="2">cv. AL8/78</strain>
    </source>
</reference>
<dbReference type="Gramene" id="AET6Gv21004000.11">
    <property type="protein sequence ID" value="AET6Gv21004000.11"/>
    <property type="gene ID" value="AET6Gv21004000"/>
</dbReference>
<evidence type="ECO:0000313" key="1">
    <source>
        <dbReference type="EnsemblPlants" id="AET6Gv21004000.11"/>
    </source>
</evidence>
<dbReference type="Proteomes" id="UP000015105">
    <property type="component" value="Chromosome 6D"/>
</dbReference>
<keyword evidence="2" id="KW-1185">Reference proteome</keyword>
<sequence length="56" mass="6278">EGASKEDRLKASKLDGPYSHLHLVGWPYQVRCSAILLQQREAHHLQNSAARPVLVC</sequence>
<protein>
    <submittedName>
        <fullName evidence="1">Uncharacterized protein</fullName>
    </submittedName>
</protein>